<proteinExistence type="predicted"/>
<dbReference type="AlphaFoldDB" id="A0AAV4QYM8"/>
<evidence type="ECO:0000256" key="1">
    <source>
        <dbReference type="SAM" id="MobiDB-lite"/>
    </source>
</evidence>
<comment type="caution">
    <text evidence="2">The sequence shown here is derived from an EMBL/GenBank/DDBJ whole genome shotgun (WGS) entry which is preliminary data.</text>
</comment>
<sequence>MRKKHQNENPNPLYINLTSNNNKAFPQRIKRKPNKNKKFPGKSEVRCRLQRHSRLMADFFGKPNGPSAARVCNHFLSTKRAPKKELVQRWKYPICCCSKKDIACHIIISNIFLVLVASSQPQYSI</sequence>
<dbReference type="EMBL" id="BPLR01007072">
    <property type="protein sequence ID" value="GIY14365.1"/>
    <property type="molecule type" value="Genomic_DNA"/>
</dbReference>
<accession>A0AAV4QYM8</accession>
<protein>
    <submittedName>
        <fullName evidence="2">Uncharacterized protein</fullName>
    </submittedName>
</protein>
<keyword evidence="3" id="KW-1185">Reference proteome</keyword>
<organism evidence="2 3">
    <name type="scientific">Caerostris extrusa</name>
    <name type="common">Bark spider</name>
    <name type="synonym">Caerostris bankana</name>
    <dbReference type="NCBI Taxonomy" id="172846"/>
    <lineage>
        <taxon>Eukaryota</taxon>
        <taxon>Metazoa</taxon>
        <taxon>Ecdysozoa</taxon>
        <taxon>Arthropoda</taxon>
        <taxon>Chelicerata</taxon>
        <taxon>Arachnida</taxon>
        <taxon>Araneae</taxon>
        <taxon>Araneomorphae</taxon>
        <taxon>Entelegynae</taxon>
        <taxon>Araneoidea</taxon>
        <taxon>Araneidae</taxon>
        <taxon>Caerostris</taxon>
    </lineage>
</organism>
<gene>
    <name evidence="2" type="ORF">CEXT_618811</name>
</gene>
<name>A0AAV4QYM8_CAEEX</name>
<feature type="region of interest" description="Disordered" evidence="1">
    <location>
        <begin position="1"/>
        <end position="21"/>
    </location>
</feature>
<dbReference type="Proteomes" id="UP001054945">
    <property type="component" value="Unassembled WGS sequence"/>
</dbReference>
<evidence type="ECO:0000313" key="3">
    <source>
        <dbReference type="Proteomes" id="UP001054945"/>
    </source>
</evidence>
<evidence type="ECO:0000313" key="2">
    <source>
        <dbReference type="EMBL" id="GIY14365.1"/>
    </source>
</evidence>
<reference evidence="2 3" key="1">
    <citation type="submission" date="2021-06" db="EMBL/GenBank/DDBJ databases">
        <title>Caerostris extrusa draft genome.</title>
        <authorList>
            <person name="Kono N."/>
            <person name="Arakawa K."/>
        </authorList>
    </citation>
    <scope>NUCLEOTIDE SEQUENCE [LARGE SCALE GENOMIC DNA]</scope>
</reference>